<evidence type="ECO:0000313" key="2">
    <source>
        <dbReference type="EMBL" id="RCH90720.1"/>
    </source>
</evidence>
<proteinExistence type="predicted"/>
<sequence>MSSPVKPTFVSIQDLNSYTLHSYSSSESSSSPTTESEMKNEEQEAKISQLNQEIERLSVSNARLKRANRALRIDSDGRVEEKTIELKQVTRRLVEQNIRLQRSNRLLKDDSDILREKLEYLKQEQIRKMTHVGPEYEYLVQMVDVLYRQLLSNKPQYSTLCHDKMMITEKPMTQSHTLEPLRLDDNVNETHKKTMDQLRRKRLEDGNSEEIARDLCYNHPSEGCSLSDLDGPS</sequence>
<organism evidence="2 3">
    <name type="scientific">Rhizopus stolonifer</name>
    <name type="common">Rhizopus nigricans</name>
    <dbReference type="NCBI Taxonomy" id="4846"/>
    <lineage>
        <taxon>Eukaryota</taxon>
        <taxon>Fungi</taxon>
        <taxon>Fungi incertae sedis</taxon>
        <taxon>Mucoromycota</taxon>
        <taxon>Mucoromycotina</taxon>
        <taxon>Mucoromycetes</taxon>
        <taxon>Mucorales</taxon>
        <taxon>Mucorineae</taxon>
        <taxon>Rhizopodaceae</taxon>
        <taxon>Rhizopus</taxon>
    </lineage>
</organism>
<comment type="caution">
    <text evidence="2">The sequence shown here is derived from an EMBL/GenBank/DDBJ whole genome shotgun (WGS) entry which is preliminary data.</text>
</comment>
<accession>A0A367JL93</accession>
<evidence type="ECO:0000256" key="1">
    <source>
        <dbReference type="SAM" id="MobiDB-lite"/>
    </source>
</evidence>
<feature type="compositionally biased region" description="Basic and acidic residues" evidence="1">
    <location>
        <begin position="36"/>
        <end position="45"/>
    </location>
</feature>
<dbReference type="Proteomes" id="UP000253551">
    <property type="component" value="Unassembled WGS sequence"/>
</dbReference>
<reference evidence="2 3" key="1">
    <citation type="journal article" date="2018" name="G3 (Bethesda)">
        <title>Phylogenetic and Phylogenomic Definition of Rhizopus Species.</title>
        <authorList>
            <person name="Gryganskyi A.P."/>
            <person name="Golan J."/>
            <person name="Dolatabadi S."/>
            <person name="Mondo S."/>
            <person name="Robb S."/>
            <person name="Idnurm A."/>
            <person name="Muszewska A."/>
            <person name="Steczkiewicz K."/>
            <person name="Masonjones S."/>
            <person name="Liao H.L."/>
            <person name="Gajdeczka M.T."/>
            <person name="Anike F."/>
            <person name="Vuek A."/>
            <person name="Anishchenko I.M."/>
            <person name="Voigt K."/>
            <person name="de Hoog G.S."/>
            <person name="Smith M.E."/>
            <person name="Heitman J."/>
            <person name="Vilgalys R."/>
            <person name="Stajich J.E."/>
        </authorList>
    </citation>
    <scope>NUCLEOTIDE SEQUENCE [LARGE SCALE GENOMIC DNA]</scope>
    <source>
        <strain evidence="2 3">LSU 92-RS-03</strain>
    </source>
</reference>
<dbReference type="EMBL" id="PJQM01003111">
    <property type="protein sequence ID" value="RCH90720.1"/>
    <property type="molecule type" value="Genomic_DNA"/>
</dbReference>
<evidence type="ECO:0000313" key="3">
    <source>
        <dbReference type="Proteomes" id="UP000253551"/>
    </source>
</evidence>
<name>A0A367JL93_RHIST</name>
<feature type="region of interest" description="Disordered" evidence="1">
    <location>
        <begin position="20"/>
        <end position="46"/>
    </location>
</feature>
<feature type="compositionally biased region" description="Low complexity" evidence="1">
    <location>
        <begin position="20"/>
        <end position="35"/>
    </location>
</feature>
<protein>
    <submittedName>
        <fullName evidence="2">Uncharacterized protein</fullName>
    </submittedName>
</protein>
<dbReference type="AlphaFoldDB" id="A0A367JL93"/>
<gene>
    <name evidence="2" type="ORF">CU098_010056</name>
</gene>
<keyword evidence="3" id="KW-1185">Reference proteome</keyword>